<sequence>MWLNERTGVLHLDHEGETLCGSTAAGLKRVLTTGVEHKHCQKCAKRSSAQQEVQAPAAEEPEDPVEDGSMSILDVGVDMTSMSPGLDSLAGLELPWVASEPPQYIVNRESLNLKMIHEGLARAATRQTLLFDQLVSLARTCTDVKATTGIGRREYLTWSGAAPPGYEGKQCSGATPEHPVKRARKAEMFENLGVAFMHPVTRSLARHGVAICSIRLTTTARLGVLRAICTALLDRQAPQLSELCVNFERHVAATAQDFGMGKDECASLFADVLQGTCPVQWLDKHGVKAATGSALEFLELIRLELSEIRCAAYASTSSSVSEWLEKHSSAPAVHALLFLQDKVEKKIFSACFSALRVQVSAGESGVFDLHCAREDAQDLVGVLNREFLRHLAKLDTESFYKGKAFDLLPLHDPWQLAAKAWPHLDWELPAVMPWRELAELRQSCRDLVKAGKTAEHKAVFSEYVHSCLSQTCYVDPDDHLSCCEVFDSQTGAWAKVPEKVFAETVLRALKSLALPGARCQKPLEDIRFARSLTVGIFTLISKQKPMVKLDEANQHQLLFAGGMIWDFSKNESYKAQPHHRLATSTRCPLAPWKPSRETKIFRWIIEWLIQARKDKEFAKRGLEGSDLGRAIIEEFEWLAKDGCVVLQEQRSLLGTWTRVLFMDRNYTMTAAPFHLVQAANNLYGASGAGKDAMVSLLYRMLGGYAVTLTGDMLVSGANVSGLEEACRNKRMVVGSELRCQKDPRTGFLKQLLEREGLPVAGKVARQGLQNWSSQCSFWLTSNHLLPFWKDDALSLKVNLWTFDQVFDADPVGYQEQATDFMTRIKQGEFHGQVQWLIFGLSDSLTQVANLGNRILPRPQDMNDAIDQLIQETNQRPKRLRDFIRDHCVLSSRGDGTGVVMFKRVAASYIGCLSEEVTPVMARLGLRGQSRGACATSDNRGLVVMLKRADGSETALRLRPGTLERFSSSIPSALAEVLDGNEAAVPDPLAQKLDQLWVDDDTQTALPSESAAQDLAIEKLRKAFGDSKDA</sequence>
<name>A0A812LYD6_9DINO</name>
<comment type="caution">
    <text evidence="2">The sequence shown here is derived from an EMBL/GenBank/DDBJ whole genome shotgun (WGS) entry which is preliminary data.</text>
</comment>
<gene>
    <name evidence="2" type="ORF">SNAT2548_LOCUS12889</name>
</gene>
<feature type="region of interest" description="Disordered" evidence="1">
    <location>
        <begin position="46"/>
        <end position="68"/>
    </location>
</feature>
<evidence type="ECO:0000313" key="2">
    <source>
        <dbReference type="EMBL" id="CAE7254643.1"/>
    </source>
</evidence>
<accession>A0A812LYD6</accession>
<dbReference type="AlphaFoldDB" id="A0A812LYD6"/>
<evidence type="ECO:0000313" key="3">
    <source>
        <dbReference type="Proteomes" id="UP000604046"/>
    </source>
</evidence>
<evidence type="ECO:0000256" key="1">
    <source>
        <dbReference type="SAM" id="MobiDB-lite"/>
    </source>
</evidence>
<keyword evidence="3" id="KW-1185">Reference proteome</keyword>
<dbReference type="EMBL" id="CAJNDS010001302">
    <property type="protein sequence ID" value="CAE7254643.1"/>
    <property type="molecule type" value="Genomic_DNA"/>
</dbReference>
<dbReference type="OrthoDB" id="414425at2759"/>
<proteinExistence type="predicted"/>
<dbReference type="Proteomes" id="UP000604046">
    <property type="component" value="Unassembled WGS sequence"/>
</dbReference>
<protein>
    <submittedName>
        <fullName evidence="2">Uncharacterized protein</fullName>
    </submittedName>
</protein>
<organism evidence="2 3">
    <name type="scientific">Symbiodinium natans</name>
    <dbReference type="NCBI Taxonomy" id="878477"/>
    <lineage>
        <taxon>Eukaryota</taxon>
        <taxon>Sar</taxon>
        <taxon>Alveolata</taxon>
        <taxon>Dinophyceae</taxon>
        <taxon>Suessiales</taxon>
        <taxon>Symbiodiniaceae</taxon>
        <taxon>Symbiodinium</taxon>
    </lineage>
</organism>
<feature type="compositionally biased region" description="Low complexity" evidence="1">
    <location>
        <begin position="49"/>
        <end position="58"/>
    </location>
</feature>
<reference evidence="2" key="1">
    <citation type="submission" date="2021-02" db="EMBL/GenBank/DDBJ databases">
        <authorList>
            <person name="Dougan E. K."/>
            <person name="Rhodes N."/>
            <person name="Thang M."/>
            <person name="Chan C."/>
        </authorList>
    </citation>
    <scope>NUCLEOTIDE SEQUENCE</scope>
</reference>